<reference evidence="1 2" key="1">
    <citation type="journal article" date="2020" name="IScience">
        <title>Genome Sequencing of the Endangered Kingdonia uniflora (Circaeasteraceae, Ranunculales) Reveals Potential Mechanisms of Evolutionary Specialization.</title>
        <authorList>
            <person name="Sun Y."/>
            <person name="Deng T."/>
            <person name="Zhang A."/>
            <person name="Moore M.J."/>
            <person name="Landis J.B."/>
            <person name="Lin N."/>
            <person name="Zhang H."/>
            <person name="Zhang X."/>
            <person name="Huang J."/>
            <person name="Zhang X."/>
            <person name="Sun H."/>
            <person name="Wang H."/>
        </authorList>
    </citation>
    <scope>NUCLEOTIDE SEQUENCE [LARGE SCALE GENOMIC DNA]</scope>
    <source>
        <strain evidence="1">TB1705</strain>
        <tissue evidence="1">Leaf</tissue>
    </source>
</reference>
<dbReference type="AlphaFoldDB" id="A0A7J7LV07"/>
<dbReference type="PANTHER" id="PTHR45728:SF3">
    <property type="entry name" value="ACETYL-COA CARBOXYLASE"/>
    <property type="match status" value="1"/>
</dbReference>
<dbReference type="PANTHER" id="PTHR45728">
    <property type="entry name" value="ACETYL-COA CARBOXYLASE, ISOFORM A"/>
    <property type="match status" value="1"/>
</dbReference>
<evidence type="ECO:0000313" key="1">
    <source>
        <dbReference type="EMBL" id="KAF6146388.1"/>
    </source>
</evidence>
<sequence>MVLGLKEIHIGVEIHANVDYTIDLLNVSEYRDNKIHMGWLDNRIAMQVRAERPPWYLSVVGGALYVPPVRGHDQLLETSRVSARERLGPRGVTSKVISRNIHHEPQPFIHLGGEVQSEANRGHRISIRQEEEEGPPHRVPAQDRLSEGICTHHPQPTRPAIQPIRHYVTKEHMDQRIKELIEAQVLGTVNDITKLLGSLICKELFDMEIPKGFHTLQNL</sequence>
<dbReference type="EMBL" id="JACGCM010001990">
    <property type="protein sequence ID" value="KAF6146388.1"/>
    <property type="molecule type" value="Genomic_DNA"/>
</dbReference>
<name>A0A7J7LV07_9MAGN</name>
<evidence type="ECO:0000313" key="2">
    <source>
        <dbReference type="Proteomes" id="UP000541444"/>
    </source>
</evidence>
<organism evidence="1 2">
    <name type="scientific">Kingdonia uniflora</name>
    <dbReference type="NCBI Taxonomy" id="39325"/>
    <lineage>
        <taxon>Eukaryota</taxon>
        <taxon>Viridiplantae</taxon>
        <taxon>Streptophyta</taxon>
        <taxon>Embryophyta</taxon>
        <taxon>Tracheophyta</taxon>
        <taxon>Spermatophyta</taxon>
        <taxon>Magnoliopsida</taxon>
        <taxon>Ranunculales</taxon>
        <taxon>Circaeasteraceae</taxon>
        <taxon>Kingdonia</taxon>
    </lineage>
</organism>
<proteinExistence type="predicted"/>
<keyword evidence="2" id="KW-1185">Reference proteome</keyword>
<gene>
    <name evidence="1" type="ORF">GIB67_020482</name>
</gene>
<dbReference type="GO" id="GO:0006633">
    <property type="term" value="P:fatty acid biosynthetic process"/>
    <property type="evidence" value="ECO:0007669"/>
    <property type="project" value="TreeGrafter"/>
</dbReference>
<comment type="caution">
    <text evidence="1">The sequence shown here is derived from an EMBL/GenBank/DDBJ whole genome shotgun (WGS) entry which is preliminary data.</text>
</comment>
<dbReference type="Proteomes" id="UP000541444">
    <property type="component" value="Unassembled WGS sequence"/>
</dbReference>
<accession>A0A7J7LV07</accession>
<dbReference type="InterPro" id="IPR049076">
    <property type="entry name" value="ACCA"/>
</dbReference>
<dbReference type="GO" id="GO:0003989">
    <property type="term" value="F:acetyl-CoA carboxylase activity"/>
    <property type="evidence" value="ECO:0007669"/>
    <property type="project" value="InterPro"/>
</dbReference>
<protein>
    <submittedName>
        <fullName evidence="1">Uncharacterized protein</fullName>
    </submittedName>
</protein>